<evidence type="ECO:0000313" key="1">
    <source>
        <dbReference type="EMBL" id="SHF15438.1"/>
    </source>
</evidence>
<proteinExistence type="predicted"/>
<dbReference type="Proteomes" id="UP000184114">
    <property type="component" value="Unassembled WGS sequence"/>
</dbReference>
<dbReference type="GeneID" id="90994040"/>
<accession>A0A1M4ZBV0</accession>
<organism evidence="1 2">
    <name type="scientific">Tissierella praeacuta DSM 18095</name>
    <dbReference type="NCBI Taxonomy" id="1123404"/>
    <lineage>
        <taxon>Bacteria</taxon>
        <taxon>Bacillati</taxon>
        <taxon>Bacillota</taxon>
        <taxon>Tissierellia</taxon>
        <taxon>Tissierellales</taxon>
        <taxon>Tissierellaceae</taxon>
        <taxon>Tissierella</taxon>
    </lineage>
</organism>
<sequence>MAYVDYTYYKDTYKGTLDEDTATKLLEESSDEVDKLTYGRIRKKGFQNLTEYQQGLIKKAVCYQADFISNYGDYINMPIDAYSAGGISLSFSKDNQGAGGVIADKKTLDYLSQTGLTVRRL</sequence>
<name>A0A1M4ZBV0_9FIRM</name>
<dbReference type="AlphaFoldDB" id="A0A1M4ZBV0"/>
<evidence type="ECO:0000313" key="2">
    <source>
        <dbReference type="Proteomes" id="UP000184114"/>
    </source>
</evidence>
<dbReference type="RefSeq" id="WP_072977768.1">
    <property type="nucleotide sequence ID" value="NZ_FQTY01000023.1"/>
</dbReference>
<gene>
    <name evidence="1" type="ORF">SAMN02745784_02991</name>
</gene>
<reference evidence="2" key="1">
    <citation type="submission" date="2016-11" db="EMBL/GenBank/DDBJ databases">
        <authorList>
            <person name="Varghese N."/>
            <person name="Submissions S."/>
        </authorList>
    </citation>
    <scope>NUCLEOTIDE SEQUENCE [LARGE SCALE GENOMIC DNA]</scope>
    <source>
        <strain evidence="2">DSM 18095</strain>
    </source>
</reference>
<dbReference type="EMBL" id="FQTY01000023">
    <property type="protein sequence ID" value="SHF15438.1"/>
    <property type="molecule type" value="Genomic_DNA"/>
</dbReference>
<keyword evidence="2" id="KW-1185">Reference proteome</keyword>
<dbReference type="STRING" id="1123404.SAMN02745784_02991"/>
<protein>
    <submittedName>
        <fullName evidence="1">Uncharacterized protein</fullName>
    </submittedName>
</protein>